<dbReference type="Proteomes" id="UP000000693">
    <property type="component" value="Segment"/>
</dbReference>
<accession>G1JW16</accession>
<name>G1JW16_9CAUD</name>
<dbReference type="RefSeq" id="YP_009012843.1">
    <property type="nucleotide sequence ID" value="NC_023696.1"/>
</dbReference>
<dbReference type="EMBL" id="JN412588">
    <property type="protein sequence ID" value="AEL97734.1"/>
    <property type="molecule type" value="Genomic_DNA"/>
</dbReference>
<dbReference type="GeneID" id="18560533"/>
<evidence type="ECO:0000313" key="2">
    <source>
        <dbReference type="Proteomes" id="UP000000693"/>
    </source>
</evidence>
<evidence type="ECO:0000313" key="1">
    <source>
        <dbReference type="EMBL" id="AEL97734.1"/>
    </source>
</evidence>
<organism evidence="1 2">
    <name type="scientific">Mycobacterium phage Dandelion</name>
    <dbReference type="NCBI Taxonomy" id="1074305"/>
    <lineage>
        <taxon>Viruses</taxon>
        <taxon>Duplodnaviria</taxon>
        <taxon>Heunggongvirae</taxon>
        <taxon>Uroviricota</taxon>
        <taxon>Caudoviricetes</taxon>
        <taxon>Ceeclamvirinae</taxon>
        <taxon>Bixzunavirus</taxon>
        <taxon>Bixzunavirus dandelion</taxon>
    </lineage>
</organism>
<keyword evidence="2" id="KW-1185">Reference proteome</keyword>
<sequence length="109" mass="11778">MSQQPLRRYITADGVLWYPVSAGHGGSMAFARVSDVDAGLGPGYLSLNEVLRQHGALEIYDPIVKTAKVLVAAAEETGRKLDQWLAEDIVAGLDVLGWKVVKVTEDTPD</sequence>
<dbReference type="KEGG" id="vg:18560533"/>
<reference evidence="1 2" key="1">
    <citation type="journal article" date="2012" name="J. Virol.">
        <title>Complete Genome Sequences of 138 Mycobacteriophages.</title>
        <authorList>
            <consortium name="the Science Education Alliance Phage Hunters Advancing Genomics and Evolutionary Science Program"/>
            <consortium name="the KwaZulu-Natal Research Institute for Tuberculosis and HIV Mycobacterial Genetics Course Students"/>
            <consortium name="the Phage Hunters Integrating Research and Education Program"/>
            <person name="Hatfull G.F."/>
        </authorList>
    </citation>
    <scope>NUCLEOTIDE SEQUENCE [LARGE SCALE GENOMIC DNA]</scope>
    <source>
        <strain evidence="1">Dandelion</strain>
    </source>
</reference>
<proteinExistence type="predicted"/>
<protein>
    <submittedName>
        <fullName evidence="1">Uncharacterized protein</fullName>
    </submittedName>
</protein>
<gene>
    <name evidence="1" type="primary">64</name>
    <name evidence="1" type="ORF">DANDELION_64</name>
</gene>